<keyword evidence="7" id="KW-1185">Reference proteome</keyword>
<evidence type="ECO:0000256" key="3">
    <source>
        <dbReference type="SAM" id="MobiDB-lite"/>
    </source>
</evidence>
<dbReference type="InterPro" id="IPR035914">
    <property type="entry name" value="Sperma_CUB_dom_sf"/>
</dbReference>
<dbReference type="SMART" id="SM00042">
    <property type="entry name" value="CUB"/>
    <property type="match status" value="1"/>
</dbReference>
<dbReference type="InterPro" id="IPR003961">
    <property type="entry name" value="FN3_dom"/>
</dbReference>
<evidence type="ECO:0000256" key="2">
    <source>
        <dbReference type="ARBA" id="ARBA00023157"/>
    </source>
</evidence>
<dbReference type="PROSITE" id="PS01180">
    <property type="entry name" value="CUB"/>
    <property type="match status" value="1"/>
</dbReference>
<dbReference type="CDD" id="cd00041">
    <property type="entry name" value="CUB"/>
    <property type="match status" value="1"/>
</dbReference>
<dbReference type="Gene3D" id="2.60.120.290">
    <property type="entry name" value="Spermadhesin, CUB domain"/>
    <property type="match status" value="1"/>
</dbReference>
<dbReference type="SUPFAM" id="SSF49854">
    <property type="entry name" value="Spermadhesin, CUB domain"/>
    <property type="match status" value="1"/>
</dbReference>
<keyword evidence="1" id="KW-0732">Signal</keyword>
<dbReference type="InterPro" id="IPR026444">
    <property type="entry name" value="Secre_tail"/>
</dbReference>
<dbReference type="SMART" id="SM00060">
    <property type="entry name" value="FN3"/>
    <property type="match status" value="2"/>
</dbReference>
<dbReference type="InterPro" id="IPR000859">
    <property type="entry name" value="CUB_dom"/>
</dbReference>
<dbReference type="Pfam" id="PF00431">
    <property type="entry name" value="CUB"/>
    <property type="match status" value="1"/>
</dbReference>
<dbReference type="Pfam" id="PF18962">
    <property type="entry name" value="Por_Secre_tail"/>
    <property type="match status" value="1"/>
</dbReference>
<dbReference type="CDD" id="cd00063">
    <property type="entry name" value="FN3"/>
    <property type="match status" value="1"/>
</dbReference>
<feature type="domain" description="Fibronectin type-III" evidence="5">
    <location>
        <begin position="1050"/>
        <end position="1138"/>
    </location>
</feature>
<evidence type="ECO:0000259" key="4">
    <source>
        <dbReference type="PROSITE" id="PS01180"/>
    </source>
</evidence>
<dbReference type="Pfam" id="PF00041">
    <property type="entry name" value="fn3"/>
    <property type="match status" value="1"/>
</dbReference>
<dbReference type="InterPro" id="IPR013783">
    <property type="entry name" value="Ig-like_fold"/>
</dbReference>
<dbReference type="PROSITE" id="PS50853">
    <property type="entry name" value="FN3"/>
    <property type="match status" value="2"/>
</dbReference>
<feature type="domain" description="Fibronectin type-III" evidence="5">
    <location>
        <begin position="844"/>
        <end position="932"/>
    </location>
</feature>
<keyword evidence="2" id="KW-1015">Disulfide bond</keyword>
<dbReference type="NCBIfam" id="TIGR04183">
    <property type="entry name" value="Por_Secre_tail"/>
    <property type="match status" value="1"/>
</dbReference>
<dbReference type="SUPFAM" id="SSF49265">
    <property type="entry name" value="Fibronectin type III"/>
    <property type="match status" value="2"/>
</dbReference>
<dbReference type="EMBL" id="BAABCW010000008">
    <property type="protein sequence ID" value="GAA3509614.1"/>
    <property type="molecule type" value="Genomic_DNA"/>
</dbReference>
<dbReference type="SUPFAM" id="SSF55486">
    <property type="entry name" value="Metalloproteases ('zincins'), catalytic domain"/>
    <property type="match status" value="1"/>
</dbReference>
<name>A0ABP6UM76_9FLAO</name>
<evidence type="ECO:0000313" key="6">
    <source>
        <dbReference type="EMBL" id="GAA3509614.1"/>
    </source>
</evidence>
<dbReference type="Gene3D" id="3.40.390.10">
    <property type="entry name" value="Collagenase (Catalytic Domain)"/>
    <property type="match status" value="1"/>
</dbReference>
<evidence type="ECO:0000256" key="1">
    <source>
        <dbReference type="ARBA" id="ARBA00022729"/>
    </source>
</evidence>
<feature type="domain" description="CUB" evidence="4">
    <location>
        <begin position="923"/>
        <end position="1043"/>
    </location>
</feature>
<protein>
    <recommendedName>
        <fullName evidence="8">T9SS C-terminal target domain-containing protein</fullName>
    </recommendedName>
</protein>
<evidence type="ECO:0008006" key="8">
    <source>
        <dbReference type="Google" id="ProtNLM"/>
    </source>
</evidence>
<accession>A0ABP6UM76</accession>
<dbReference type="InterPro" id="IPR024079">
    <property type="entry name" value="MetalloPept_cat_dom_sf"/>
</dbReference>
<comment type="caution">
    <text evidence="6">The sequence shown here is derived from an EMBL/GenBank/DDBJ whole genome shotgun (WGS) entry which is preliminary data.</text>
</comment>
<dbReference type="Pfam" id="PF13583">
    <property type="entry name" value="Reprolysin_4"/>
    <property type="match status" value="1"/>
</dbReference>
<reference evidence="7" key="1">
    <citation type="journal article" date="2019" name="Int. J. Syst. Evol. Microbiol.">
        <title>The Global Catalogue of Microorganisms (GCM) 10K type strain sequencing project: providing services to taxonomists for standard genome sequencing and annotation.</title>
        <authorList>
            <consortium name="The Broad Institute Genomics Platform"/>
            <consortium name="The Broad Institute Genome Sequencing Center for Infectious Disease"/>
            <person name="Wu L."/>
            <person name="Ma J."/>
        </authorList>
    </citation>
    <scope>NUCLEOTIDE SEQUENCE [LARGE SCALE GENOMIC DNA]</scope>
    <source>
        <strain evidence="7">JCM 17106</strain>
    </source>
</reference>
<proteinExistence type="predicted"/>
<dbReference type="InterPro" id="IPR036116">
    <property type="entry name" value="FN3_sf"/>
</dbReference>
<gene>
    <name evidence="6" type="ORF">GCM10022393_22850</name>
</gene>
<dbReference type="Proteomes" id="UP001500459">
    <property type="component" value="Unassembled WGS sequence"/>
</dbReference>
<feature type="region of interest" description="Disordered" evidence="3">
    <location>
        <begin position="447"/>
        <end position="468"/>
    </location>
</feature>
<evidence type="ECO:0000259" key="5">
    <source>
        <dbReference type="PROSITE" id="PS50853"/>
    </source>
</evidence>
<dbReference type="Gene3D" id="2.60.120.260">
    <property type="entry name" value="Galactose-binding domain-like"/>
    <property type="match status" value="1"/>
</dbReference>
<evidence type="ECO:0000313" key="7">
    <source>
        <dbReference type="Proteomes" id="UP001500459"/>
    </source>
</evidence>
<sequence>MLVCSKNVRAQDQNFWWSNSYEESTNIKTEITGDYSVYHFNTNDLKDLLKEVPFRFSGQESKHIINFPDKKNKYKNYVLKRTAVMHPYLAAKYQGIFSYIGYAEDDPSEIIHITYSQQVGLQGSIVKSGSHTVIIKPSGTTSFGMYNTESEVALSAFECQLEETGRKSVKSKNSFLFENANDGNLRRYRLALSVTGEYSQYFLDGTEANDEERRTKIMTAMVASINRVNGIFERDFSVTMQIIPENDSLIFLDQNTDPYATGSQSLNSELQSTIDNDPLVGSDAYDVGHLFQKESSTFGNAGCIACVCIDGAKGSAFTAHVDPSSDNFNMIVAHEFGHQFGGYHVQSSSNCRSGFNSEVEPGSGSSIMGYAGICPTNVQNSPDDYFNYVDIRDISIWTIDNSDCAEILDTGNTAPQVDAGNDYIIPVSTPFVLEGNASDINGDSSLTYCWEQNDPENPGSSNSPQSDWRFGPLFRSKLPTSSNKRYMPQLEDVLTGNLTPTWEVLPAVDRSMRFELTVRDNTLNGGQSNTDGIDITVNNNAGPFVMISQNTSETLNVGELVTISWDVANTDIAPINCSTVDILLSLDGGYTYPVVLQDNTTNDGTETFILPNIETTVAARIMVKASDNIFFAVNSANLQIQQSEFIITTANSAISVCQSDNVIYNIDYKTFLDFDDETTFSTENLPLNLQADFDPVSVSGSQTDGIAVTLEISGTENLTSGSYEFIVKGNSASGVEKVLNLTLEIYEDTVNLSTLSIPADTETGVNINGSFEWSEDPNVEDFTIEIATDEFFMTLIESATIQENQYTASNLEYNTTYFWRINSKNPCGVDLYSEVSTFSTQCADPLDFQSVLVRSSTVALSWVDEFSSSWDIEYGLTGFELGKGISISTTESPTEVTGLDSSTTYDFYLKSNCSIGGAGIWIGPLSITTTPDYCAGDYFYDQGGPDGDYPNNTVSTTVISPDVLGERVRVVFNSFNVESGYDFLQVFDGPDNTYPQLFVGNGYTGSDIPTTFTSTDVSGSLTFMFFSDISVTSSGWDAQVICESKPNCEEPEQFLVSEITTDEATVSWQQPDASVWELEYGVRGFTLGTGIVNTISSNSYNLINLESSTSYDVYIKTVCDEGGFSNVRGPLRFMTACNLVSDNPNEYLINQSFECGDIGAWRINGPDNSLCPSNFDVYEDSSQTCFTNEILPSDGAYAAYTSFDGNAGDEFTIEQSISVPDEVSNNILAMISYDFKVSYNMGLADVNADRTFTASLVDSDNNTIKVIDVQSFGLENNEGTLDLTITSDVSQEIIAYAGELITIRFAAYIPESYTGPASAMLDNVSLTIEEVLVLSTEDNKLLEDNIVIAPNPNNGSFMLTYQGENQLKQALVYDITGKLIQNIELSPLNKQQQIGLLDPEAGIYFVNFISSKGSVTKKISVK</sequence>
<dbReference type="Gene3D" id="2.60.40.10">
    <property type="entry name" value="Immunoglobulins"/>
    <property type="match status" value="3"/>
</dbReference>
<organism evidence="6 7">
    <name type="scientific">Aquimarina addita</name>
    <dbReference type="NCBI Taxonomy" id="870485"/>
    <lineage>
        <taxon>Bacteria</taxon>
        <taxon>Pseudomonadati</taxon>
        <taxon>Bacteroidota</taxon>
        <taxon>Flavobacteriia</taxon>
        <taxon>Flavobacteriales</taxon>
        <taxon>Flavobacteriaceae</taxon>
        <taxon>Aquimarina</taxon>
    </lineage>
</organism>